<sequence>MATHAGAFWGGQDYGVLSWDNKLAGAEPLQYLVNAAFLATLFSDYMDAADTPGRSCGPNFYLTDILRSFAQTQRHANSLLLV</sequence>
<dbReference type="Gramene" id="KZN04064">
    <property type="protein sequence ID" value="KZN04064"/>
    <property type="gene ID" value="DCAR_004901"/>
</dbReference>
<dbReference type="EMBL" id="LNRQ01000002">
    <property type="protein sequence ID" value="KZN04064.1"/>
    <property type="molecule type" value="Genomic_DNA"/>
</dbReference>
<comment type="caution">
    <text evidence="1">The sequence shown here is derived from an EMBL/GenBank/DDBJ whole genome shotgun (WGS) entry which is preliminary data.</text>
</comment>
<dbReference type="AlphaFoldDB" id="A0A166CLQ1"/>
<organism evidence="1">
    <name type="scientific">Daucus carota subsp. sativus</name>
    <name type="common">Carrot</name>
    <dbReference type="NCBI Taxonomy" id="79200"/>
    <lineage>
        <taxon>Eukaryota</taxon>
        <taxon>Viridiplantae</taxon>
        <taxon>Streptophyta</taxon>
        <taxon>Embryophyta</taxon>
        <taxon>Tracheophyta</taxon>
        <taxon>Spermatophyta</taxon>
        <taxon>Magnoliopsida</taxon>
        <taxon>eudicotyledons</taxon>
        <taxon>Gunneridae</taxon>
        <taxon>Pentapetalae</taxon>
        <taxon>asterids</taxon>
        <taxon>campanulids</taxon>
        <taxon>Apiales</taxon>
        <taxon>Apiaceae</taxon>
        <taxon>Apioideae</taxon>
        <taxon>Scandiceae</taxon>
        <taxon>Daucinae</taxon>
        <taxon>Daucus</taxon>
        <taxon>Daucus sect. Daucus</taxon>
    </lineage>
</organism>
<evidence type="ECO:0000313" key="1">
    <source>
        <dbReference type="EMBL" id="KZN04064.1"/>
    </source>
</evidence>
<name>A0A166CLQ1_DAUCS</name>
<gene>
    <name evidence="1" type="ORF">DCAR_004901</name>
</gene>
<evidence type="ECO:0008006" key="2">
    <source>
        <dbReference type="Google" id="ProtNLM"/>
    </source>
</evidence>
<reference evidence="1" key="1">
    <citation type="journal article" date="2016" name="Nat. Genet.">
        <title>A high-quality carrot genome assembly provides new insights into carotenoid accumulation and asterid genome evolution.</title>
        <authorList>
            <person name="Iorizzo M."/>
            <person name="Ellison S."/>
            <person name="Senalik D."/>
            <person name="Zeng P."/>
            <person name="Satapoomin P."/>
            <person name="Huang J."/>
            <person name="Bowman M."/>
            <person name="Iovene M."/>
            <person name="Sanseverino W."/>
            <person name="Cavagnaro P."/>
            <person name="Yildiz M."/>
            <person name="Macko-Podgorni A."/>
            <person name="Moranska E."/>
            <person name="Grzebelus E."/>
            <person name="Grzebelus D."/>
            <person name="Ashrafi H."/>
            <person name="Zheng Z."/>
            <person name="Cheng S."/>
            <person name="Spooner D."/>
            <person name="Van Deynze A."/>
            <person name="Simon P."/>
        </authorList>
    </citation>
    <scope>NUCLEOTIDE SEQUENCE [LARGE SCALE GENOMIC DNA]</scope>
    <source>
        <tissue evidence="1">Leaf</tissue>
    </source>
</reference>
<accession>A0A166CLQ1</accession>
<proteinExistence type="predicted"/>
<protein>
    <recommendedName>
        <fullName evidence="2">Cellulase</fullName>
    </recommendedName>
</protein>
<dbReference type="STRING" id="79200.A0A166CLQ1"/>